<proteinExistence type="predicted"/>
<dbReference type="SUPFAM" id="SSF46565">
    <property type="entry name" value="Chaperone J-domain"/>
    <property type="match status" value="1"/>
</dbReference>
<dbReference type="OrthoDB" id="259708at2759"/>
<dbReference type="AlphaFoldDB" id="A0A4P9XUF8"/>
<protein>
    <recommendedName>
        <fullName evidence="2">J domain-containing protein</fullName>
    </recommendedName>
</protein>
<dbReference type="GO" id="GO:0005789">
    <property type="term" value="C:endoplasmic reticulum membrane"/>
    <property type="evidence" value="ECO:0007669"/>
    <property type="project" value="TreeGrafter"/>
</dbReference>
<gene>
    <name evidence="3" type="ORF">THASP1DRAFT_28343</name>
</gene>
<dbReference type="CDD" id="cd06257">
    <property type="entry name" value="DnaJ"/>
    <property type="match status" value="1"/>
</dbReference>
<dbReference type="GO" id="GO:0030544">
    <property type="term" value="F:Hsp70 protein binding"/>
    <property type="evidence" value="ECO:0007669"/>
    <property type="project" value="TreeGrafter"/>
</dbReference>
<dbReference type="PROSITE" id="PS00636">
    <property type="entry name" value="DNAJ_1"/>
    <property type="match status" value="1"/>
</dbReference>
<dbReference type="InterPro" id="IPR051100">
    <property type="entry name" value="DnaJ_subfamily_B/C"/>
</dbReference>
<dbReference type="SMART" id="SM00271">
    <property type="entry name" value="DnaJ"/>
    <property type="match status" value="1"/>
</dbReference>
<accession>A0A4P9XUF8</accession>
<dbReference type="PANTHER" id="PTHR43908">
    <property type="entry name" value="AT29763P-RELATED"/>
    <property type="match status" value="1"/>
</dbReference>
<feature type="domain" description="J" evidence="2">
    <location>
        <begin position="146"/>
        <end position="211"/>
    </location>
</feature>
<keyword evidence="4" id="KW-1185">Reference proteome</keyword>
<name>A0A4P9XUF8_9FUNG</name>
<dbReference type="EMBL" id="KZ992484">
    <property type="protein sequence ID" value="RKP09858.1"/>
    <property type="molecule type" value="Genomic_DNA"/>
</dbReference>
<evidence type="ECO:0000313" key="4">
    <source>
        <dbReference type="Proteomes" id="UP000271241"/>
    </source>
</evidence>
<dbReference type="STRING" id="78915.A0A4P9XUF8"/>
<dbReference type="PANTHER" id="PTHR43908:SF3">
    <property type="entry name" value="AT29763P-RELATED"/>
    <property type="match status" value="1"/>
</dbReference>
<dbReference type="PRINTS" id="PR00625">
    <property type="entry name" value="JDOMAIN"/>
</dbReference>
<dbReference type="InterPro" id="IPR001623">
    <property type="entry name" value="DnaJ_domain"/>
</dbReference>
<evidence type="ECO:0000313" key="3">
    <source>
        <dbReference type="EMBL" id="RKP09858.1"/>
    </source>
</evidence>
<dbReference type="PROSITE" id="PS50076">
    <property type="entry name" value="DNAJ_2"/>
    <property type="match status" value="1"/>
</dbReference>
<evidence type="ECO:0000259" key="2">
    <source>
        <dbReference type="PROSITE" id="PS50076"/>
    </source>
</evidence>
<dbReference type="InterPro" id="IPR036869">
    <property type="entry name" value="J_dom_sf"/>
</dbReference>
<dbReference type="Proteomes" id="UP000271241">
    <property type="component" value="Unassembled WGS sequence"/>
</dbReference>
<sequence length="373" mass="40915">MPYASTQGPTAAHSPFDLFNMTSFFRLGALFSETQHAANAPAAYTSTGTNGAAANGTPHGPAQSAGKKTAHTTAGARNDPASASSASTATSDPPSADGDSVPNGRTTAAAAAASAAINNSASFDPAGRIDMDDRVAMVQQILAENDYYRILGLERTCAQNEVRRAYISRSRIVHPDKMRNSELATQAFQKLSSAYETLSNPTRRRDYDVNGRRYHSQNSEETLSTALAQFFAEFMAGDFENLLQIVEFLNSQNPELAINKESARRFFHQIRDVAVVAGQYLSVAKFEVMRLYEIQQELRALSYFDVLGRLRLTIQMTRVFLAIPIKMNTHVTDRQIMNQQFTNVLGGVTGFLESSENGISNLNGWVKRRSWFG</sequence>
<dbReference type="GO" id="GO:0071218">
    <property type="term" value="P:cellular response to misfolded protein"/>
    <property type="evidence" value="ECO:0007669"/>
    <property type="project" value="TreeGrafter"/>
</dbReference>
<evidence type="ECO:0000256" key="1">
    <source>
        <dbReference type="SAM" id="MobiDB-lite"/>
    </source>
</evidence>
<dbReference type="InterPro" id="IPR018253">
    <property type="entry name" value="DnaJ_domain_CS"/>
</dbReference>
<organism evidence="3 4">
    <name type="scientific">Thamnocephalis sphaerospora</name>
    <dbReference type="NCBI Taxonomy" id="78915"/>
    <lineage>
        <taxon>Eukaryota</taxon>
        <taxon>Fungi</taxon>
        <taxon>Fungi incertae sedis</taxon>
        <taxon>Zoopagomycota</taxon>
        <taxon>Zoopagomycotina</taxon>
        <taxon>Zoopagomycetes</taxon>
        <taxon>Zoopagales</taxon>
        <taxon>Sigmoideomycetaceae</taxon>
        <taxon>Thamnocephalis</taxon>
    </lineage>
</organism>
<dbReference type="Gene3D" id="1.10.287.110">
    <property type="entry name" value="DnaJ domain"/>
    <property type="match status" value="1"/>
</dbReference>
<reference evidence="4" key="1">
    <citation type="journal article" date="2018" name="Nat. Microbiol.">
        <title>Leveraging single-cell genomics to expand the fungal tree of life.</title>
        <authorList>
            <person name="Ahrendt S.R."/>
            <person name="Quandt C.A."/>
            <person name="Ciobanu D."/>
            <person name="Clum A."/>
            <person name="Salamov A."/>
            <person name="Andreopoulos B."/>
            <person name="Cheng J.F."/>
            <person name="Woyke T."/>
            <person name="Pelin A."/>
            <person name="Henrissat B."/>
            <person name="Reynolds N.K."/>
            <person name="Benny G.L."/>
            <person name="Smith M.E."/>
            <person name="James T.Y."/>
            <person name="Grigoriev I.V."/>
        </authorList>
    </citation>
    <scope>NUCLEOTIDE SEQUENCE [LARGE SCALE GENOMIC DNA]</scope>
    <source>
        <strain evidence="4">RSA 1356</strain>
    </source>
</reference>
<feature type="region of interest" description="Disordered" evidence="1">
    <location>
        <begin position="49"/>
        <end position="107"/>
    </location>
</feature>
<feature type="compositionally biased region" description="Low complexity" evidence="1">
    <location>
        <begin position="65"/>
        <end position="97"/>
    </location>
</feature>
<dbReference type="Pfam" id="PF00226">
    <property type="entry name" value="DnaJ"/>
    <property type="match status" value="1"/>
</dbReference>